<dbReference type="EMBL" id="BMFU01000029">
    <property type="protein sequence ID" value="GGH73064.1"/>
    <property type="molecule type" value="Genomic_DNA"/>
</dbReference>
<accession>A0ABQ1ZPB5</accession>
<sequence>MSSVIILKKISNYSPEQTLENFKKASNRANMNCFHITVELDPDYNVQSAEGTLSEVDEETLLNTEDEDTIRYFTFNVNNVVENSYDSYTWLTQSTDYFWALDIVNINHEYEFIYRFIVEYFKDNLEDYLWFDDAEWYYTADDIFRLSQRPYKPKWCSEKVI</sequence>
<proteinExistence type="predicted"/>
<dbReference type="RefSeq" id="WP_188594994.1">
    <property type="nucleotide sequence ID" value="NZ_BMFU01000029.1"/>
</dbReference>
<evidence type="ECO:0000313" key="2">
    <source>
        <dbReference type="Proteomes" id="UP000652153"/>
    </source>
</evidence>
<dbReference type="Proteomes" id="UP000652153">
    <property type="component" value="Unassembled WGS sequence"/>
</dbReference>
<name>A0ABQ1ZPB5_9BACL</name>
<gene>
    <name evidence="1" type="ORF">GCM10008014_59990</name>
</gene>
<reference evidence="2" key="1">
    <citation type="journal article" date="2019" name="Int. J. Syst. Evol. Microbiol.">
        <title>The Global Catalogue of Microorganisms (GCM) 10K type strain sequencing project: providing services to taxonomists for standard genome sequencing and annotation.</title>
        <authorList>
            <consortium name="The Broad Institute Genomics Platform"/>
            <consortium name="The Broad Institute Genome Sequencing Center for Infectious Disease"/>
            <person name="Wu L."/>
            <person name="Ma J."/>
        </authorList>
    </citation>
    <scope>NUCLEOTIDE SEQUENCE [LARGE SCALE GENOMIC DNA]</scope>
    <source>
        <strain evidence="2">CGMCC 1.12770</strain>
    </source>
</reference>
<organism evidence="1 2">
    <name type="scientific">Paenibacillus silvae</name>
    <dbReference type="NCBI Taxonomy" id="1325358"/>
    <lineage>
        <taxon>Bacteria</taxon>
        <taxon>Bacillati</taxon>
        <taxon>Bacillota</taxon>
        <taxon>Bacilli</taxon>
        <taxon>Bacillales</taxon>
        <taxon>Paenibacillaceae</taxon>
        <taxon>Paenibacillus</taxon>
    </lineage>
</organism>
<evidence type="ECO:0000313" key="1">
    <source>
        <dbReference type="EMBL" id="GGH73064.1"/>
    </source>
</evidence>
<protein>
    <submittedName>
        <fullName evidence="1">Uncharacterized protein</fullName>
    </submittedName>
</protein>
<comment type="caution">
    <text evidence="1">The sequence shown here is derived from an EMBL/GenBank/DDBJ whole genome shotgun (WGS) entry which is preliminary data.</text>
</comment>
<keyword evidence="2" id="KW-1185">Reference proteome</keyword>